<dbReference type="Pfam" id="PF00581">
    <property type="entry name" value="Rhodanese"/>
    <property type="match status" value="3"/>
</dbReference>
<sequence length="457" mass="51457">MQRIKKYLLTVVFIVITILWFTACFGENTSGKNNLKTLKAITTKDLKDKINRSDWVIVDTRSNDAFNGWKLDGVKKGGHITGAVDFSANWLKVDVKDKDQTLSKVLKTKGITSEKNIVLYDANGKDADKVAKYLNKNDIKNIYKYDMKQWVLEDNLPTERYENYQVLVPTSWINDLMNGKKPETYNGTPYKVFEVSSGDESKSSGYLKVGHIKGAVHISTNEVEEGPFKKRISDDRLKKFAESNGITIDTTVILYGTDPMPSFRIAAILKYMGVKDVRILNGGISSWKNSKYELEKTPNKKIPIESFGAVVPVNKGYIMDLPEVKEILKDGKKSKLVDIRSLDEYIGKTSEDDYIKVKGHIAGAVWGHAGTNSIVMEDFRNIDNTIRNKDEILSMWKKSGIKSEKKICFYSQTAWRASEALIYADIIGLKNISLYDGGLNEWSGSSADSIETGETKK</sequence>
<comment type="catalytic activity">
    <reaction evidence="3">
        <text>thiosulfate + hydrogen cyanide = thiocyanate + sulfite + 2 H(+)</text>
        <dbReference type="Rhea" id="RHEA:16881"/>
        <dbReference type="ChEBI" id="CHEBI:15378"/>
        <dbReference type="ChEBI" id="CHEBI:17359"/>
        <dbReference type="ChEBI" id="CHEBI:18022"/>
        <dbReference type="ChEBI" id="CHEBI:18407"/>
        <dbReference type="ChEBI" id="CHEBI:33542"/>
        <dbReference type="EC" id="2.8.1.1"/>
    </reaction>
</comment>
<gene>
    <name evidence="5" type="ORF">HBE96_15070</name>
</gene>
<dbReference type="Gene3D" id="3.40.250.10">
    <property type="entry name" value="Rhodanese-like domain"/>
    <property type="match status" value="3"/>
</dbReference>
<proteinExistence type="predicted"/>
<dbReference type="InterPro" id="IPR051126">
    <property type="entry name" value="Thiosulfate_sulfurtransferase"/>
</dbReference>
<dbReference type="PROSITE" id="PS50206">
    <property type="entry name" value="RHODANESE_3"/>
    <property type="match status" value="3"/>
</dbReference>
<feature type="domain" description="Rhodanese" evidence="4">
    <location>
        <begin position="330"/>
        <end position="451"/>
    </location>
</feature>
<dbReference type="EC" id="2.8.1.1" evidence="1"/>
<reference evidence="5 6" key="2">
    <citation type="submission" date="2020-06" db="EMBL/GenBank/DDBJ databases">
        <title>Complete Genome Sequence of Clostridium muelleri sp. nov. P21T, an Acid-Alcohol Producing Acetogen Isolated from Old Hay.</title>
        <authorList>
            <person name="Duncan K.E."/>
            <person name="Tanner R.S."/>
        </authorList>
    </citation>
    <scope>NUCLEOTIDE SEQUENCE [LARGE SCALE GENOMIC DNA]</scope>
    <source>
        <strain evidence="5 6">P21</strain>
    </source>
</reference>
<evidence type="ECO:0000256" key="3">
    <source>
        <dbReference type="ARBA" id="ARBA00047549"/>
    </source>
</evidence>
<comment type="caution">
    <text evidence="5">The sequence shown here is derived from an EMBL/GenBank/DDBJ whole genome shotgun (WGS) entry which is preliminary data.</text>
</comment>
<dbReference type="SMART" id="SM00450">
    <property type="entry name" value="RHOD"/>
    <property type="match status" value="3"/>
</dbReference>
<dbReference type="PANTHER" id="PTHR43855:SF1">
    <property type="entry name" value="THIOSULFATE SULFURTRANSFERASE"/>
    <property type="match status" value="1"/>
</dbReference>
<feature type="domain" description="Rhodanese" evidence="4">
    <location>
        <begin position="51"/>
        <end position="159"/>
    </location>
</feature>
<dbReference type="Proteomes" id="UP000537131">
    <property type="component" value="Unassembled WGS sequence"/>
</dbReference>
<dbReference type="EMBL" id="JABBNI010000028">
    <property type="protein sequence ID" value="NMM63972.1"/>
    <property type="molecule type" value="Genomic_DNA"/>
</dbReference>
<dbReference type="AlphaFoldDB" id="A0A7Y0EIX4"/>
<dbReference type="InterPro" id="IPR036873">
    <property type="entry name" value="Rhodanese-like_dom_sf"/>
</dbReference>
<evidence type="ECO:0000256" key="1">
    <source>
        <dbReference type="ARBA" id="ARBA00012245"/>
    </source>
</evidence>
<name>A0A7Y0EIX4_9CLOT</name>
<organism evidence="5 6">
    <name type="scientific">Clostridium muellerianum</name>
    <dbReference type="NCBI Taxonomy" id="2716538"/>
    <lineage>
        <taxon>Bacteria</taxon>
        <taxon>Bacillati</taxon>
        <taxon>Bacillota</taxon>
        <taxon>Clostridia</taxon>
        <taxon>Eubacteriales</taxon>
        <taxon>Clostridiaceae</taxon>
        <taxon>Clostridium</taxon>
    </lineage>
</organism>
<accession>A0A7Y0EIX4</accession>
<dbReference type="SUPFAM" id="SSF52821">
    <property type="entry name" value="Rhodanese/Cell cycle control phosphatase"/>
    <property type="match status" value="3"/>
</dbReference>
<protein>
    <recommendedName>
        <fullName evidence="1">thiosulfate sulfurtransferase</fullName>
        <ecNumber evidence="1">2.8.1.1</ecNumber>
    </recommendedName>
</protein>
<reference evidence="5 6" key="1">
    <citation type="submission" date="2020-04" db="EMBL/GenBank/DDBJ databases">
        <authorList>
            <person name="Doyle D.A."/>
        </authorList>
    </citation>
    <scope>NUCLEOTIDE SEQUENCE [LARGE SCALE GENOMIC DNA]</scope>
    <source>
        <strain evidence="5 6">P21</strain>
    </source>
</reference>
<keyword evidence="2" id="KW-0677">Repeat</keyword>
<dbReference type="InterPro" id="IPR001763">
    <property type="entry name" value="Rhodanese-like_dom"/>
</dbReference>
<feature type="domain" description="Rhodanese" evidence="4">
    <location>
        <begin position="208"/>
        <end position="296"/>
    </location>
</feature>
<evidence type="ECO:0000256" key="2">
    <source>
        <dbReference type="ARBA" id="ARBA00022737"/>
    </source>
</evidence>
<keyword evidence="6" id="KW-1185">Reference proteome</keyword>
<dbReference type="PANTHER" id="PTHR43855">
    <property type="entry name" value="THIOSULFATE SULFURTRANSFERASE"/>
    <property type="match status" value="1"/>
</dbReference>
<dbReference type="PROSITE" id="PS51257">
    <property type="entry name" value="PROKAR_LIPOPROTEIN"/>
    <property type="match status" value="1"/>
</dbReference>
<evidence type="ECO:0000313" key="5">
    <source>
        <dbReference type="EMBL" id="NMM63972.1"/>
    </source>
</evidence>
<evidence type="ECO:0000259" key="4">
    <source>
        <dbReference type="PROSITE" id="PS50206"/>
    </source>
</evidence>
<dbReference type="CDD" id="cd01449">
    <property type="entry name" value="TST_Repeat_2"/>
    <property type="match status" value="1"/>
</dbReference>
<keyword evidence="5" id="KW-0808">Transferase</keyword>
<dbReference type="GO" id="GO:0004792">
    <property type="term" value="F:thiosulfate-cyanide sulfurtransferase activity"/>
    <property type="evidence" value="ECO:0007669"/>
    <property type="project" value="UniProtKB-EC"/>
</dbReference>
<evidence type="ECO:0000313" key="6">
    <source>
        <dbReference type="Proteomes" id="UP000537131"/>
    </source>
</evidence>